<gene>
    <name evidence="2" type="ORF">DJFAAGMI_04205</name>
</gene>
<dbReference type="InterPro" id="IPR017740">
    <property type="entry name" value="TssA-like"/>
</dbReference>
<evidence type="ECO:0000313" key="2">
    <source>
        <dbReference type="EMBL" id="MBS3021432.1"/>
    </source>
</evidence>
<dbReference type="NCBIfam" id="TIGR03363">
    <property type="entry name" value="VI_chp_8"/>
    <property type="match status" value="1"/>
</dbReference>
<reference evidence="2 3" key="1">
    <citation type="submission" date="2020-03" db="EMBL/GenBank/DDBJ databases">
        <title>The role of nitrogen metabolism on polyethylene biodegradation.</title>
        <authorList>
            <person name="Peixoto J."/>
            <person name="Vizzotto C.S."/>
            <person name="Ramos A."/>
            <person name="Alves G."/>
            <person name="Steindorff A."/>
            <person name="Kruger R."/>
        </authorList>
    </citation>
    <scope>NUCLEOTIDE SEQUENCE [LARGE SCALE GENOMIC DNA]</scope>
    <source>
        <strain evidence="2 3">PE63</strain>
    </source>
</reference>
<protein>
    <recommendedName>
        <fullName evidence="1">ImpA N-terminal domain-containing protein</fullName>
    </recommendedName>
</protein>
<name>A0ABS5LY41_9BURK</name>
<sequence length="369" mass="40634">MSSITLFDLNDLLRPVTTEDPGGPDMLLSTEFDEIQSARQQEDPSLDQGEWITARKEADLPFVTQRCIQLLQEQTKDLRLAIWLTDALASQHGLPGLTQGYALLGALAARYWDSLHPQPEDGDMGARIGNISWFLKRSVEQLGNAPLLQSGSIRINMLAWQAAVALDQALRRHPSEAHEIVKGKTTLEELEKQRSSVPDSSLKVLAAQLAQFRAASKSLEDTLNDRLGDEAPSFAAIWAALEDLQHLARRWGANDELIQLPTADEAAADSAPFENAARVPAPTGSEYGSHSDTPVRTRADAIALLEQVAAFFERTEPSSPAAYMAQKAARWARLPLHEWLKHVIKNDDELAQLEEMLGVSSHARVNNNG</sequence>
<keyword evidence="3" id="KW-1185">Reference proteome</keyword>
<accession>A0ABS5LY41</accession>
<dbReference type="Proteomes" id="UP001647436">
    <property type="component" value="Unassembled WGS sequence"/>
</dbReference>
<proteinExistence type="predicted"/>
<dbReference type="RefSeq" id="WP_211458900.1">
    <property type="nucleotide sequence ID" value="NZ_JAANES010000006.1"/>
</dbReference>
<dbReference type="Pfam" id="PF06812">
    <property type="entry name" value="ImpA_N"/>
    <property type="match status" value="1"/>
</dbReference>
<dbReference type="PANTHER" id="PTHR37951:SF1">
    <property type="entry name" value="TYPE VI SECRETION SYSTEM COMPONENT TSSA1"/>
    <property type="match status" value="1"/>
</dbReference>
<dbReference type="InterPro" id="IPR010657">
    <property type="entry name" value="ImpA_N"/>
</dbReference>
<dbReference type="EMBL" id="JAANES010000006">
    <property type="protein sequence ID" value="MBS3021432.1"/>
    <property type="molecule type" value="Genomic_DNA"/>
</dbReference>
<evidence type="ECO:0000313" key="3">
    <source>
        <dbReference type="Proteomes" id="UP001647436"/>
    </source>
</evidence>
<feature type="domain" description="ImpA N-terminal" evidence="1">
    <location>
        <begin position="13"/>
        <end position="134"/>
    </location>
</feature>
<organism evidence="2 3">
    <name type="scientific">Comamonas brasiliensis</name>
    <dbReference type="NCBI Taxonomy" id="1812482"/>
    <lineage>
        <taxon>Bacteria</taxon>
        <taxon>Pseudomonadati</taxon>
        <taxon>Pseudomonadota</taxon>
        <taxon>Betaproteobacteria</taxon>
        <taxon>Burkholderiales</taxon>
        <taxon>Comamonadaceae</taxon>
        <taxon>Comamonas</taxon>
    </lineage>
</organism>
<dbReference type="PANTHER" id="PTHR37951">
    <property type="entry name" value="CYTOPLASMIC PROTEIN-RELATED"/>
    <property type="match status" value="1"/>
</dbReference>
<evidence type="ECO:0000259" key="1">
    <source>
        <dbReference type="Pfam" id="PF06812"/>
    </source>
</evidence>
<comment type="caution">
    <text evidence="2">The sequence shown here is derived from an EMBL/GenBank/DDBJ whole genome shotgun (WGS) entry which is preliminary data.</text>
</comment>